<reference evidence="8" key="4">
    <citation type="submission" date="2015-06" db="UniProtKB">
        <authorList>
            <consortium name="EnsemblFungi"/>
        </authorList>
    </citation>
    <scope>IDENTIFICATION</scope>
</reference>
<reference evidence="7" key="2">
    <citation type="submission" date="2010-11" db="EMBL/GenBank/DDBJ databases">
        <authorList>
            <consortium name="The Broad Institute Genome Sequencing Platform"/>
            <person name="Earl A."/>
            <person name="Ward D."/>
            <person name="Feldgarden M."/>
            <person name="Gevers D."/>
            <person name="Butler R."/>
            <person name="Young S.K."/>
            <person name="Zeng Q."/>
            <person name="Gargeya S."/>
            <person name="Fitzgerald M."/>
            <person name="Haas B."/>
            <person name="Abouelleil A."/>
            <person name="Alvarado L."/>
            <person name="Arachchi H.M."/>
            <person name="Berlin A."/>
            <person name="Brown A."/>
            <person name="Chapman S.B."/>
            <person name="Chen Z."/>
            <person name="Dunbar C."/>
            <person name="Freedman E."/>
            <person name="Gearin G."/>
            <person name="Gellesch M."/>
            <person name="Goldberg J."/>
            <person name="Griggs A."/>
            <person name="Gujja S."/>
            <person name="Heilman E."/>
            <person name="Heiman D."/>
            <person name="Howarth C."/>
            <person name="Larson L."/>
            <person name="Lui A."/>
            <person name="MacDonald P.J.P."/>
            <person name="Mehta T."/>
            <person name="Montmayeur A."/>
            <person name="Murphy C."/>
            <person name="Neiman D."/>
            <person name="Pearson M."/>
            <person name="Priest M."/>
            <person name="Roberts A."/>
            <person name="Saif S."/>
            <person name="Shea T."/>
            <person name="Shenoy N."/>
            <person name="Sisk P."/>
            <person name="Stolte C."/>
            <person name="Sykes S."/>
            <person name="White J."/>
            <person name="Yandava C."/>
            <person name="Wortman J."/>
            <person name="Nusbaum C."/>
            <person name="Birren B."/>
        </authorList>
    </citation>
    <scope>NUCLEOTIDE SEQUENCE</scope>
    <source>
        <strain evidence="7">P1A1 Lamole</strain>
    </source>
</reference>
<dbReference type="AlphaFoldDB" id="U5HI58"/>
<dbReference type="OMA" id="DVYPFDE"/>
<dbReference type="InParanoid" id="U5HI58"/>
<keyword evidence="3" id="KW-0240">DNA-directed RNA polymerase</keyword>
<feature type="region of interest" description="Disordered" evidence="6">
    <location>
        <begin position="273"/>
        <end position="304"/>
    </location>
</feature>
<reference evidence="7 9" key="3">
    <citation type="journal article" date="2015" name="BMC Genomics">
        <title>Sex and parasites: genomic and transcriptomic analysis of Microbotryum lychnidis-dioicae, the biotrophic and plant-castrating anther smut fungus.</title>
        <authorList>
            <person name="Perlin M.H."/>
            <person name="Amselem J."/>
            <person name="Fontanillas E."/>
            <person name="Toh S.S."/>
            <person name="Chen Z."/>
            <person name="Goldberg J."/>
            <person name="Duplessis S."/>
            <person name="Henrissat B."/>
            <person name="Young S."/>
            <person name="Zeng Q."/>
            <person name="Aguileta G."/>
            <person name="Petit E."/>
            <person name="Badouin H."/>
            <person name="Andrews J."/>
            <person name="Razeeq D."/>
            <person name="Gabaldon T."/>
            <person name="Quesneville H."/>
            <person name="Giraud T."/>
            <person name="Hood M.E."/>
            <person name="Schultz D.J."/>
            <person name="Cuomo C.A."/>
        </authorList>
    </citation>
    <scope>NUCLEOTIDE SEQUENCE [LARGE SCALE GENOMIC DNA]</scope>
    <source>
        <strain evidence="7">P1A1 Lamole</strain>
        <strain evidence="9">p1A1 Lamole</strain>
    </source>
</reference>
<evidence type="ECO:0000256" key="3">
    <source>
        <dbReference type="ARBA" id="ARBA00022478"/>
    </source>
</evidence>
<evidence type="ECO:0000313" key="9">
    <source>
        <dbReference type="Proteomes" id="UP000017200"/>
    </source>
</evidence>
<dbReference type="InterPro" id="IPR009668">
    <property type="entry name" value="RNA_pol-assoc_fac_A49-like"/>
</dbReference>
<accession>U5HI58</accession>
<name>U5HI58_USTV1</name>
<feature type="compositionally biased region" description="Polar residues" evidence="6">
    <location>
        <begin position="175"/>
        <end position="191"/>
    </location>
</feature>
<evidence type="ECO:0000313" key="7">
    <source>
        <dbReference type="EMBL" id="KDE02741.1"/>
    </source>
</evidence>
<dbReference type="GO" id="GO:0000428">
    <property type="term" value="C:DNA-directed RNA polymerase complex"/>
    <property type="evidence" value="ECO:0007669"/>
    <property type="project" value="UniProtKB-KW"/>
</dbReference>
<keyword evidence="4" id="KW-0804">Transcription</keyword>
<evidence type="ECO:0000256" key="2">
    <source>
        <dbReference type="ARBA" id="ARBA00009430"/>
    </source>
</evidence>
<protein>
    <recommendedName>
        <fullName evidence="10">DNA-directed RNA polymerase I subunit RPA49</fullName>
    </recommendedName>
</protein>
<proteinExistence type="inferred from homology"/>
<evidence type="ECO:0000256" key="4">
    <source>
        <dbReference type="ARBA" id="ARBA00023163"/>
    </source>
</evidence>
<dbReference type="EnsemblFungi" id="MVLG_06725T0">
    <property type="protein sequence ID" value="MVLG_06725T0"/>
    <property type="gene ID" value="MVLG_06725"/>
</dbReference>
<keyword evidence="5" id="KW-0539">Nucleus</keyword>
<dbReference type="Proteomes" id="UP000017200">
    <property type="component" value="Unassembled WGS sequence"/>
</dbReference>
<dbReference type="GO" id="GO:0005730">
    <property type="term" value="C:nucleolus"/>
    <property type="evidence" value="ECO:0007669"/>
    <property type="project" value="UniProtKB-SubCell"/>
</dbReference>
<dbReference type="GO" id="GO:0003677">
    <property type="term" value="F:DNA binding"/>
    <property type="evidence" value="ECO:0007669"/>
    <property type="project" value="InterPro"/>
</dbReference>
<evidence type="ECO:0000313" key="8">
    <source>
        <dbReference type="EnsemblFungi" id="MVLG_06725T0"/>
    </source>
</evidence>
<dbReference type="FunCoup" id="U5HI58">
    <property type="interactions" value="182"/>
</dbReference>
<dbReference type="PANTHER" id="PTHR14440">
    <property type="entry name" value="DNA-DIRECTED RNA POLYMERASE I SUBUNIT RPA49"/>
    <property type="match status" value="1"/>
</dbReference>
<sequence length="517" mass="56790">MASSVASTSKKRKSSTGQAIAVAYHRPERGQVASILGMFPSTRPSPSTPFDLYTPDGQPPSLSSAHLVVAETDAIEFESTTRHQAQVRLLDASEEAASYSQSLLAEPDSAQYLIGIHDPLTNSLVLHSAPLHIFHPTIKSLKPLPHDPSHPSASSLFSAQRAALGATFGTKKAQRQLNAQERNKLSESSYGDSVRSKHLQSHLQQTIVDNSVSLPDRAQIELSANVERATIPTLDLHAAKVDDVYPLDGIVSKNELASIGIESFVDALPPVEDKPVEEEEEHPTPETPNSANPRRRTTHSKRSDPLKTRLSFLPFRKSRFVNDRVRRLLSSHSEDVASSIQLGKKDKEKLRLLVYLSILLQFRQTIRFGGTASLARPKLTERLGPLFSSPIIIDGLLEKFTELHRGGLGGGAEQVKMKMTSTMETKLLSFVLVLCLRIDSYATDVGMIAHDLGTGAKRVGEVFRSLGCQLHTPSPAERERLLAAKIVKTSSEAKSRKQAVLRIPLEFPQDTRNVNKR</sequence>
<comment type="similarity">
    <text evidence="2">Belongs to the eukaryotic RPA49/POLR1E RNA polymerase subunit family.</text>
</comment>
<dbReference type="EMBL" id="GL541786">
    <property type="protein sequence ID" value="KDE02741.1"/>
    <property type="molecule type" value="Genomic_DNA"/>
</dbReference>
<keyword evidence="9" id="KW-1185">Reference proteome</keyword>
<reference evidence="9" key="1">
    <citation type="submission" date="2010-11" db="EMBL/GenBank/DDBJ databases">
        <title>The genome sequence of Microbotryum violaceum strain p1A1 Lamole.</title>
        <authorList>
            <person name="Cuomo C."/>
            <person name="Perlin M."/>
            <person name="Young S.K."/>
            <person name="Zeng Q."/>
            <person name="Gargeya S."/>
            <person name="Alvarado L."/>
            <person name="Berlin A."/>
            <person name="Chapman S.B."/>
            <person name="Chen Z."/>
            <person name="Freedman E."/>
            <person name="Gellesch M."/>
            <person name="Goldberg J."/>
            <person name="Griggs A."/>
            <person name="Gujja S."/>
            <person name="Heilman E."/>
            <person name="Heiman D."/>
            <person name="Howarth C."/>
            <person name="Mehta T."/>
            <person name="Neiman D."/>
            <person name="Pearson M."/>
            <person name="Roberts A."/>
            <person name="Saif S."/>
            <person name="Shea T."/>
            <person name="Shenoy N."/>
            <person name="Sisk P."/>
            <person name="Stolte C."/>
            <person name="Sykes S."/>
            <person name="White J."/>
            <person name="Yandava C."/>
            <person name="Haas B."/>
            <person name="Nusbaum C."/>
            <person name="Birren B."/>
        </authorList>
    </citation>
    <scope>NUCLEOTIDE SEQUENCE [LARGE SCALE GENOMIC DNA]</scope>
    <source>
        <strain evidence="9">p1A1 Lamole</strain>
    </source>
</reference>
<comment type="subcellular location">
    <subcellularLocation>
        <location evidence="1">Nucleus</location>
        <location evidence="1">Nucleolus</location>
    </subcellularLocation>
</comment>
<feature type="region of interest" description="Disordered" evidence="6">
    <location>
        <begin position="173"/>
        <end position="198"/>
    </location>
</feature>
<dbReference type="GO" id="GO:0006351">
    <property type="term" value="P:DNA-templated transcription"/>
    <property type="evidence" value="ECO:0007669"/>
    <property type="project" value="InterPro"/>
</dbReference>
<evidence type="ECO:0000256" key="1">
    <source>
        <dbReference type="ARBA" id="ARBA00004604"/>
    </source>
</evidence>
<dbReference type="Pfam" id="PF06870">
    <property type="entry name" value="RNA_pol_I_A49"/>
    <property type="match status" value="2"/>
</dbReference>
<evidence type="ECO:0008006" key="10">
    <source>
        <dbReference type="Google" id="ProtNLM"/>
    </source>
</evidence>
<dbReference type="HOGENOM" id="CLU_034953_2_1_1"/>
<evidence type="ECO:0000256" key="5">
    <source>
        <dbReference type="ARBA" id="ARBA00023242"/>
    </source>
</evidence>
<evidence type="ECO:0000256" key="6">
    <source>
        <dbReference type="SAM" id="MobiDB-lite"/>
    </source>
</evidence>
<dbReference type="STRING" id="683840.U5HI58"/>
<gene>
    <name evidence="7" type="ORF">MVLG_06725</name>
</gene>
<dbReference type="EMBL" id="AEIJ01000859">
    <property type="status" value="NOT_ANNOTATED_CDS"/>
    <property type="molecule type" value="Genomic_DNA"/>
</dbReference>
<organism evidence="7">
    <name type="scientific">Microbotryum lychnidis-dioicae (strain p1A1 Lamole / MvSl-1064)</name>
    <name type="common">Anther smut fungus</name>
    <dbReference type="NCBI Taxonomy" id="683840"/>
    <lineage>
        <taxon>Eukaryota</taxon>
        <taxon>Fungi</taxon>
        <taxon>Dikarya</taxon>
        <taxon>Basidiomycota</taxon>
        <taxon>Pucciniomycotina</taxon>
        <taxon>Microbotryomycetes</taxon>
        <taxon>Microbotryales</taxon>
        <taxon>Microbotryaceae</taxon>
        <taxon>Microbotryum</taxon>
    </lineage>
</organism>
<dbReference type="OrthoDB" id="532500at2759"/>